<dbReference type="EMBL" id="FMCQ01000004">
    <property type="protein sequence ID" value="SCE90128.1"/>
    <property type="molecule type" value="Genomic_DNA"/>
</dbReference>
<evidence type="ECO:0000259" key="6">
    <source>
        <dbReference type="Pfam" id="PF13515"/>
    </source>
</evidence>
<keyword evidence="8" id="KW-1185">Reference proteome</keyword>
<name>A0ABY0KMJ2_9ACTN</name>
<dbReference type="GeneID" id="93470708"/>
<accession>A0ABY0KMJ2</accession>
<keyword evidence="4 5" id="KW-0472">Membrane</keyword>
<sequence length="371" mass="39212">MATVDPGLRPEMVQREGREAFERLRTYSIIAVQAGVAAGLSWFIASDVLHNPQALFAPAASIGTVAAALGNRIRRAAELIAGVILGVAAGQLIIFAIGTGPIQIAVIVAFAISSVAVIRGGGAVMVHAGSTAVLLGTLTAQQSHLAVARTVNALIGGATAIAVALLILPANPVRVVHRSAGPSLDVFARALTAVAEALDRREVQQADDALQRLIAVEQERDKTIEMVAAAGEIALLSPWRWRRLGILRRYQRASEHLQSAYSNSRELAHWVVSAVRLREPVPAGLSASIEHLGQAVRLLHRDFVAGREPDLARARAQQAIEEVNQACAEEIGFCEMVLISRLRLAISDVLQASGLPKAEANQQAGLAADSS</sequence>
<feature type="transmembrane region" description="Helical" evidence="5">
    <location>
        <begin position="76"/>
        <end position="98"/>
    </location>
</feature>
<proteinExistence type="predicted"/>
<evidence type="ECO:0000256" key="4">
    <source>
        <dbReference type="ARBA" id="ARBA00023136"/>
    </source>
</evidence>
<evidence type="ECO:0000256" key="3">
    <source>
        <dbReference type="ARBA" id="ARBA00022989"/>
    </source>
</evidence>
<comment type="caution">
    <text evidence="7">The sequence shown here is derived from an EMBL/GenBank/DDBJ whole genome shotgun (WGS) entry which is preliminary data.</text>
</comment>
<dbReference type="Proteomes" id="UP000199405">
    <property type="component" value="Unassembled WGS sequence"/>
</dbReference>
<evidence type="ECO:0000256" key="5">
    <source>
        <dbReference type="SAM" id="Phobius"/>
    </source>
</evidence>
<keyword evidence="3 5" id="KW-1133">Transmembrane helix</keyword>
<gene>
    <name evidence="7" type="ORF">GA0070562_3957</name>
</gene>
<evidence type="ECO:0000313" key="8">
    <source>
        <dbReference type="Proteomes" id="UP000199405"/>
    </source>
</evidence>
<reference evidence="7 8" key="1">
    <citation type="submission" date="2016-06" db="EMBL/GenBank/DDBJ databases">
        <authorList>
            <person name="Varghese N."/>
            <person name="Submissions Spin"/>
        </authorList>
    </citation>
    <scope>NUCLEOTIDE SEQUENCE [LARGE SCALE GENOMIC DNA]</scope>
    <source>
        <strain evidence="7 8">DSM 45142</strain>
    </source>
</reference>
<comment type="subcellular location">
    <subcellularLocation>
        <location evidence="1">Membrane</location>
        <topology evidence="1">Multi-pass membrane protein</topology>
    </subcellularLocation>
</comment>
<evidence type="ECO:0000256" key="2">
    <source>
        <dbReference type="ARBA" id="ARBA00022692"/>
    </source>
</evidence>
<feature type="transmembrane region" description="Helical" evidence="5">
    <location>
        <begin position="147"/>
        <end position="168"/>
    </location>
</feature>
<organism evidence="7 8">
    <name type="scientific">Micromonospora tulbaghiae</name>
    <dbReference type="NCBI Taxonomy" id="479978"/>
    <lineage>
        <taxon>Bacteria</taxon>
        <taxon>Bacillati</taxon>
        <taxon>Actinomycetota</taxon>
        <taxon>Actinomycetes</taxon>
        <taxon>Micromonosporales</taxon>
        <taxon>Micromonosporaceae</taxon>
        <taxon>Micromonospora</taxon>
    </lineage>
</organism>
<dbReference type="RefSeq" id="WP_223201351.1">
    <property type="nucleotide sequence ID" value="NZ_FMCQ01000004.1"/>
</dbReference>
<feature type="transmembrane region" description="Helical" evidence="5">
    <location>
        <begin position="24"/>
        <end position="45"/>
    </location>
</feature>
<dbReference type="Pfam" id="PF13515">
    <property type="entry name" value="FUSC_2"/>
    <property type="match status" value="1"/>
</dbReference>
<evidence type="ECO:0000256" key="1">
    <source>
        <dbReference type="ARBA" id="ARBA00004141"/>
    </source>
</evidence>
<feature type="transmembrane region" description="Helical" evidence="5">
    <location>
        <begin position="51"/>
        <end position="69"/>
    </location>
</feature>
<keyword evidence="2 5" id="KW-0812">Transmembrane</keyword>
<evidence type="ECO:0000313" key="7">
    <source>
        <dbReference type="EMBL" id="SCE90128.1"/>
    </source>
</evidence>
<dbReference type="InterPro" id="IPR049453">
    <property type="entry name" value="Memb_transporter_dom"/>
</dbReference>
<feature type="transmembrane region" description="Helical" evidence="5">
    <location>
        <begin position="104"/>
        <end position="135"/>
    </location>
</feature>
<feature type="domain" description="Integral membrane bound transporter" evidence="6">
    <location>
        <begin position="41"/>
        <end position="163"/>
    </location>
</feature>
<protein>
    <submittedName>
        <fullName evidence="7">Uncharacterized membrane protein YgaE, UPF0421/DUF939 family</fullName>
    </submittedName>
</protein>